<name>A0A9D1LX64_9FIRM</name>
<reference evidence="2" key="2">
    <citation type="journal article" date="2021" name="PeerJ">
        <title>Extensive microbial diversity within the chicken gut microbiome revealed by metagenomics and culture.</title>
        <authorList>
            <person name="Gilroy R."/>
            <person name="Ravi A."/>
            <person name="Getino M."/>
            <person name="Pursley I."/>
            <person name="Horton D.L."/>
            <person name="Alikhan N.F."/>
            <person name="Baker D."/>
            <person name="Gharbi K."/>
            <person name="Hall N."/>
            <person name="Watson M."/>
            <person name="Adriaenssens E.M."/>
            <person name="Foster-Nyarko E."/>
            <person name="Jarju S."/>
            <person name="Secka A."/>
            <person name="Antonio M."/>
            <person name="Oren A."/>
            <person name="Chaudhuri R.R."/>
            <person name="La Ragione R."/>
            <person name="Hildebrand F."/>
            <person name="Pallen M.J."/>
        </authorList>
    </citation>
    <scope>NUCLEOTIDE SEQUENCE</scope>
    <source>
        <strain evidence="2">ChiGjej1B1-1684</strain>
    </source>
</reference>
<evidence type="ECO:0000313" key="3">
    <source>
        <dbReference type="Proteomes" id="UP000824118"/>
    </source>
</evidence>
<feature type="signal peptide" evidence="1">
    <location>
        <begin position="1"/>
        <end position="20"/>
    </location>
</feature>
<evidence type="ECO:0000256" key="1">
    <source>
        <dbReference type="SAM" id="SignalP"/>
    </source>
</evidence>
<protein>
    <recommendedName>
        <fullName evidence="4">Lipoprotein</fullName>
    </recommendedName>
</protein>
<dbReference type="AlphaFoldDB" id="A0A9D1LX64"/>
<feature type="chain" id="PRO_5039169933" description="Lipoprotein" evidence="1">
    <location>
        <begin position="21"/>
        <end position="212"/>
    </location>
</feature>
<dbReference type="Proteomes" id="UP000824118">
    <property type="component" value="Unassembled WGS sequence"/>
</dbReference>
<accession>A0A9D1LX64</accession>
<comment type="caution">
    <text evidence="2">The sequence shown here is derived from an EMBL/GenBank/DDBJ whole genome shotgun (WGS) entry which is preliminary data.</text>
</comment>
<reference evidence="2" key="1">
    <citation type="submission" date="2020-10" db="EMBL/GenBank/DDBJ databases">
        <authorList>
            <person name="Gilroy R."/>
        </authorList>
    </citation>
    <scope>NUCLEOTIDE SEQUENCE</scope>
    <source>
        <strain evidence="2">ChiGjej1B1-1684</strain>
    </source>
</reference>
<dbReference type="EMBL" id="DVNG01000019">
    <property type="protein sequence ID" value="HIU49632.1"/>
    <property type="molecule type" value="Genomic_DNA"/>
</dbReference>
<proteinExistence type="predicted"/>
<sequence length="212" mass="23734">MKKALLGLIILILISNCAGCGSNNSPATDETQETQELSTTETEFWGSHWTEKSYVDEFNDPTADKYLCGTFSGTFSNSATSNSNLTAMLIIDKYLNYGSDYFGEDIFRIRLLEYGSHNASFSGSEETDVEIKIKIDNVVTQDTAYFLDPSNGEIYINRRNEIFVPFIAAMNDGKEVSFAITVSSYGRVSSTYRFDVDPEGLSDIYHSWLEEV</sequence>
<gene>
    <name evidence="2" type="ORF">IAD22_01280</name>
</gene>
<keyword evidence="1" id="KW-0732">Signal</keyword>
<evidence type="ECO:0008006" key="4">
    <source>
        <dbReference type="Google" id="ProtNLM"/>
    </source>
</evidence>
<organism evidence="2 3">
    <name type="scientific">Candidatus Limousia pullorum</name>
    <dbReference type="NCBI Taxonomy" id="2840860"/>
    <lineage>
        <taxon>Bacteria</taxon>
        <taxon>Bacillati</taxon>
        <taxon>Bacillota</taxon>
        <taxon>Clostridia</taxon>
        <taxon>Eubacteriales</taxon>
        <taxon>Oscillospiraceae</taxon>
        <taxon>Oscillospiraceae incertae sedis</taxon>
        <taxon>Candidatus Limousia</taxon>
    </lineage>
</organism>
<evidence type="ECO:0000313" key="2">
    <source>
        <dbReference type="EMBL" id="HIU49632.1"/>
    </source>
</evidence>